<gene>
    <name evidence="1" type="ORF">CVLEPA_LOCUS11043</name>
</gene>
<dbReference type="Proteomes" id="UP001642483">
    <property type="component" value="Unassembled WGS sequence"/>
</dbReference>
<organism evidence="1 2">
    <name type="scientific">Clavelina lepadiformis</name>
    <name type="common">Light-bulb sea squirt</name>
    <name type="synonym">Ascidia lepadiformis</name>
    <dbReference type="NCBI Taxonomy" id="159417"/>
    <lineage>
        <taxon>Eukaryota</taxon>
        <taxon>Metazoa</taxon>
        <taxon>Chordata</taxon>
        <taxon>Tunicata</taxon>
        <taxon>Ascidiacea</taxon>
        <taxon>Aplousobranchia</taxon>
        <taxon>Clavelinidae</taxon>
        <taxon>Clavelina</taxon>
    </lineage>
</organism>
<protein>
    <submittedName>
        <fullName evidence="1">Uncharacterized protein</fullName>
    </submittedName>
</protein>
<evidence type="ECO:0000313" key="2">
    <source>
        <dbReference type="Proteomes" id="UP001642483"/>
    </source>
</evidence>
<reference evidence="1 2" key="1">
    <citation type="submission" date="2024-02" db="EMBL/GenBank/DDBJ databases">
        <authorList>
            <person name="Daric V."/>
            <person name="Darras S."/>
        </authorList>
    </citation>
    <scope>NUCLEOTIDE SEQUENCE [LARGE SCALE GENOMIC DNA]</scope>
</reference>
<dbReference type="EMBL" id="CAWYQH010000079">
    <property type="protein sequence ID" value="CAK8680804.1"/>
    <property type="molecule type" value="Genomic_DNA"/>
</dbReference>
<keyword evidence="2" id="KW-1185">Reference proteome</keyword>
<comment type="caution">
    <text evidence="1">The sequence shown here is derived from an EMBL/GenBank/DDBJ whole genome shotgun (WGS) entry which is preliminary data.</text>
</comment>
<accession>A0ABP0FMD6</accession>
<name>A0ABP0FMD6_CLALP</name>
<proteinExistence type="predicted"/>
<evidence type="ECO:0000313" key="1">
    <source>
        <dbReference type="EMBL" id="CAK8680804.1"/>
    </source>
</evidence>
<sequence length="90" mass="10006">MLIHSIIYVDDKPVTSKLFLISGSQVLSFVACGSHFWWCQILKKPPLYFTKESSRTSLRTPPSTVHGTESSLSLECASEPFHEASIESCS</sequence>